<accession>A0A841BLW5</accession>
<gene>
    <name evidence="1" type="ORF">F4553_001121</name>
</gene>
<comment type="caution">
    <text evidence="1">The sequence shown here is derived from an EMBL/GenBank/DDBJ whole genome shotgun (WGS) entry which is preliminary data.</text>
</comment>
<sequence length="152" mass="16179">MTLTDAAGAWTGTNGFRLMPADTFSESPAGAVLTVAAGGAMVSFAYAWEHPVDGPQDGLITVASAGEDALTALWADSWHQQPSALALAGTLRADGVAEFRAEYAEGWFWRITLDGSPGEFRMQMENEIPAELATEDKPADPYTVMGMVLLRP</sequence>
<dbReference type="RefSeq" id="WP_184832854.1">
    <property type="nucleotide sequence ID" value="NZ_JACHMN010000001.1"/>
</dbReference>
<evidence type="ECO:0000313" key="2">
    <source>
        <dbReference type="Proteomes" id="UP000587527"/>
    </source>
</evidence>
<reference evidence="1 2" key="1">
    <citation type="submission" date="2020-08" db="EMBL/GenBank/DDBJ databases">
        <title>Sequencing the genomes of 1000 actinobacteria strains.</title>
        <authorList>
            <person name="Klenk H.-P."/>
        </authorList>
    </citation>
    <scope>NUCLEOTIDE SEQUENCE [LARGE SCALE GENOMIC DNA]</scope>
    <source>
        <strain evidence="1 2">DSM 45362</strain>
    </source>
</reference>
<dbReference type="Proteomes" id="UP000587527">
    <property type="component" value="Unassembled WGS sequence"/>
</dbReference>
<name>A0A841BLW5_9ACTN</name>
<proteinExistence type="predicted"/>
<evidence type="ECO:0008006" key="3">
    <source>
        <dbReference type="Google" id="ProtNLM"/>
    </source>
</evidence>
<dbReference type="EMBL" id="JACHMN010000001">
    <property type="protein sequence ID" value="MBB5867742.1"/>
    <property type="molecule type" value="Genomic_DNA"/>
</dbReference>
<protein>
    <recommendedName>
        <fullName evidence="3">DUF1579 domain-containing protein</fullName>
    </recommendedName>
</protein>
<dbReference type="AlphaFoldDB" id="A0A841BLW5"/>
<organism evidence="1 2">
    <name type="scientific">Allocatelliglobosispora scoriae</name>
    <dbReference type="NCBI Taxonomy" id="643052"/>
    <lineage>
        <taxon>Bacteria</taxon>
        <taxon>Bacillati</taxon>
        <taxon>Actinomycetota</taxon>
        <taxon>Actinomycetes</taxon>
        <taxon>Micromonosporales</taxon>
        <taxon>Micromonosporaceae</taxon>
        <taxon>Allocatelliglobosispora</taxon>
    </lineage>
</organism>
<keyword evidence="2" id="KW-1185">Reference proteome</keyword>
<evidence type="ECO:0000313" key="1">
    <source>
        <dbReference type="EMBL" id="MBB5867742.1"/>
    </source>
</evidence>